<sequence>MDWKDVTGPVVAAGAPVLGQMLGSLLPMPGGGALGEWAGRRIAEALGVAPTPAAIDAAIKASTNDVVSAKLAAAEAEASAKWTALAEIARAEAEFSKAQVEAVNEAIKQEVAKGDGLLGKWRGVHAWELTAECPIIIGALLYVIVSGDAVAINAFAGLSGLIITYLGARFSVLGVHVWQGSNERQAAIVSVLPEPLRPAVRRKG</sequence>
<evidence type="ECO:0008006" key="3">
    <source>
        <dbReference type="Google" id="ProtNLM"/>
    </source>
</evidence>
<accession>A0A0S3PZ61</accession>
<evidence type="ECO:0000313" key="1">
    <source>
        <dbReference type="EMBL" id="BAT61215.1"/>
    </source>
</evidence>
<dbReference type="AlphaFoldDB" id="A0A0S3PZ61"/>
<name>A0A0S3PZ61_9BRAD</name>
<keyword evidence="2" id="KW-1185">Reference proteome</keyword>
<proteinExistence type="predicted"/>
<evidence type="ECO:0000313" key="2">
    <source>
        <dbReference type="Proteomes" id="UP000236884"/>
    </source>
</evidence>
<protein>
    <recommendedName>
        <fullName evidence="3">Holin of 3TMs, for gene-transfer release</fullName>
    </recommendedName>
</protein>
<dbReference type="OrthoDB" id="8137755at2"/>
<dbReference type="KEGG" id="vgo:GJW-30_1_03772"/>
<dbReference type="EMBL" id="AP014946">
    <property type="protein sequence ID" value="BAT61215.1"/>
    <property type="molecule type" value="Genomic_DNA"/>
</dbReference>
<dbReference type="Proteomes" id="UP000236884">
    <property type="component" value="Chromosome"/>
</dbReference>
<dbReference type="RefSeq" id="WP_096357943.1">
    <property type="nucleotide sequence ID" value="NZ_AP014946.1"/>
</dbReference>
<organism evidence="1 2">
    <name type="scientific">Variibacter gotjawalensis</name>
    <dbReference type="NCBI Taxonomy" id="1333996"/>
    <lineage>
        <taxon>Bacteria</taxon>
        <taxon>Pseudomonadati</taxon>
        <taxon>Pseudomonadota</taxon>
        <taxon>Alphaproteobacteria</taxon>
        <taxon>Hyphomicrobiales</taxon>
        <taxon>Nitrobacteraceae</taxon>
        <taxon>Variibacter</taxon>
    </lineage>
</organism>
<reference evidence="1 2" key="1">
    <citation type="submission" date="2015-08" db="EMBL/GenBank/DDBJ databases">
        <title>Investigation of the bacterial diversity of lava forest soil.</title>
        <authorList>
            <person name="Lee J.S."/>
        </authorList>
    </citation>
    <scope>NUCLEOTIDE SEQUENCE [LARGE SCALE GENOMIC DNA]</scope>
    <source>
        <strain evidence="1 2">GJW-30</strain>
    </source>
</reference>
<gene>
    <name evidence="1" type="ORF">GJW-30_1_03772</name>
</gene>